<name>A0A239A345_9ACTN</name>
<keyword evidence="3" id="KW-1185">Reference proteome</keyword>
<proteinExistence type="predicted"/>
<evidence type="ECO:0000313" key="2">
    <source>
        <dbReference type="EMBL" id="SNR89852.1"/>
    </source>
</evidence>
<dbReference type="Proteomes" id="UP000198280">
    <property type="component" value="Unassembled WGS sequence"/>
</dbReference>
<evidence type="ECO:0008006" key="4">
    <source>
        <dbReference type="Google" id="ProtNLM"/>
    </source>
</evidence>
<evidence type="ECO:0000256" key="1">
    <source>
        <dbReference type="SAM" id="MobiDB-lite"/>
    </source>
</evidence>
<dbReference type="OrthoDB" id="4338350at2"/>
<dbReference type="EMBL" id="FZOF01000001">
    <property type="protein sequence ID" value="SNR89852.1"/>
    <property type="molecule type" value="Genomic_DNA"/>
</dbReference>
<evidence type="ECO:0000313" key="3">
    <source>
        <dbReference type="Proteomes" id="UP000198280"/>
    </source>
</evidence>
<accession>A0A239A345</accession>
<reference evidence="2 3" key="1">
    <citation type="submission" date="2017-06" db="EMBL/GenBank/DDBJ databases">
        <authorList>
            <person name="Kim H.J."/>
            <person name="Triplett B.A."/>
        </authorList>
    </citation>
    <scope>NUCLEOTIDE SEQUENCE [LARGE SCALE GENOMIC DNA]</scope>
    <source>
        <strain evidence="2 3">CGMCC 4.1858</strain>
    </source>
</reference>
<sequence>MTADRLARAVRRQLGLGRVLPLGGPGDTVWVTERAAAGVLRAAADAVPGIRLGTLRIGTADGPGGPDGSGGPDGPGGEPGDAAGALPESTPSGALPRRPLRVEAGFEATPERPLPESAGRLRDALWRAAAEGVGLETEAVDLTVTGLLEEGPRVALPTEPVDPPEGGRSATTAGRAAAAVPGVAGLTSRLGGQRHPSQVQIAVDAGHRPLDVGRAVAMAVTAVTQDVTTVVVTDIAGH</sequence>
<dbReference type="AlphaFoldDB" id="A0A239A345"/>
<dbReference type="RefSeq" id="WP_089222090.1">
    <property type="nucleotide sequence ID" value="NZ_FZOF01000001.1"/>
</dbReference>
<feature type="compositionally biased region" description="Gly residues" evidence="1">
    <location>
        <begin position="61"/>
        <end position="79"/>
    </location>
</feature>
<feature type="region of interest" description="Disordered" evidence="1">
    <location>
        <begin position="55"/>
        <end position="98"/>
    </location>
</feature>
<organism evidence="2 3">
    <name type="scientific">Actinacidiphila glaucinigra</name>
    <dbReference type="NCBI Taxonomy" id="235986"/>
    <lineage>
        <taxon>Bacteria</taxon>
        <taxon>Bacillati</taxon>
        <taxon>Actinomycetota</taxon>
        <taxon>Actinomycetes</taxon>
        <taxon>Kitasatosporales</taxon>
        <taxon>Streptomycetaceae</taxon>
        <taxon>Actinacidiphila</taxon>
    </lineage>
</organism>
<protein>
    <recommendedName>
        <fullName evidence="4">Nucleopolyhedrovirus P10 family protein</fullName>
    </recommendedName>
</protein>
<gene>
    <name evidence="2" type="ORF">SAMN05216252_101739</name>
</gene>